<accession>C5FCT6</accession>
<keyword evidence="3" id="KW-1185">Reference proteome</keyword>
<dbReference type="GeneID" id="9225627"/>
<feature type="compositionally biased region" description="Basic and acidic residues" evidence="1">
    <location>
        <begin position="36"/>
        <end position="46"/>
    </location>
</feature>
<dbReference type="Proteomes" id="UP000002035">
    <property type="component" value="Unassembled WGS sequence"/>
</dbReference>
<name>C5FCT6_ARTOC</name>
<reference evidence="3" key="1">
    <citation type="journal article" date="2012" name="MBio">
        <title>Comparative genome analysis of Trichophyton rubrum and related dermatophytes reveals candidate genes involved in infection.</title>
        <authorList>
            <person name="Martinez D.A."/>
            <person name="Oliver B.G."/>
            <person name="Graeser Y."/>
            <person name="Goldberg J.M."/>
            <person name="Li W."/>
            <person name="Martinez-Rossi N.M."/>
            <person name="Monod M."/>
            <person name="Shelest E."/>
            <person name="Barton R.C."/>
            <person name="Birch E."/>
            <person name="Brakhage A.A."/>
            <person name="Chen Z."/>
            <person name="Gurr S.J."/>
            <person name="Heiman D."/>
            <person name="Heitman J."/>
            <person name="Kosti I."/>
            <person name="Rossi A."/>
            <person name="Saif S."/>
            <person name="Samalova M."/>
            <person name="Saunders C.W."/>
            <person name="Shea T."/>
            <person name="Summerbell R.C."/>
            <person name="Xu J."/>
            <person name="Young S."/>
            <person name="Zeng Q."/>
            <person name="Birren B.W."/>
            <person name="Cuomo C.A."/>
            <person name="White T.C."/>
        </authorList>
    </citation>
    <scope>NUCLEOTIDE SEQUENCE [LARGE SCALE GENOMIC DNA]</scope>
    <source>
        <strain evidence="3">ATCC MYA-4605 / CBS 113480</strain>
    </source>
</reference>
<protein>
    <submittedName>
        <fullName evidence="2">Uncharacterized protein</fullName>
    </submittedName>
</protein>
<gene>
    <name evidence="2" type="ORF">MCYG_00508</name>
</gene>
<dbReference type="HOGENOM" id="CLU_1250388_0_0_1"/>
<dbReference type="EMBL" id="DS995701">
    <property type="protein sequence ID" value="EEQ27620.1"/>
    <property type="molecule type" value="Genomic_DNA"/>
</dbReference>
<sequence>MARQRPTTQHRHTKQGQDPDTGMGRRTGDVSALTSMEERRKKIVERPHDRDDVINQYLETLASSITNKHPIHLVIGFLIYFLPLILQRKYSAEELGKATTTLAQRSLTYLQKPNCFRPGQDRSFGHRPPVEQTCPIPSEGSTIGLSSVYDAKVITTIPANFRSEILSQFYSSPGLPDLGGQGTEKEQGTHQAKEIAKKTAPPFSEILRKKVDAKRKWGLVP</sequence>
<organism evidence="2 3">
    <name type="scientific">Arthroderma otae (strain ATCC MYA-4605 / CBS 113480)</name>
    <name type="common">Microsporum canis</name>
    <dbReference type="NCBI Taxonomy" id="554155"/>
    <lineage>
        <taxon>Eukaryota</taxon>
        <taxon>Fungi</taxon>
        <taxon>Dikarya</taxon>
        <taxon>Ascomycota</taxon>
        <taxon>Pezizomycotina</taxon>
        <taxon>Eurotiomycetes</taxon>
        <taxon>Eurotiomycetidae</taxon>
        <taxon>Onygenales</taxon>
        <taxon>Arthrodermataceae</taxon>
        <taxon>Microsporum</taxon>
    </lineage>
</organism>
<dbReference type="AlphaFoldDB" id="C5FCT6"/>
<feature type="compositionally biased region" description="Basic and acidic residues" evidence="1">
    <location>
        <begin position="183"/>
        <end position="197"/>
    </location>
</feature>
<evidence type="ECO:0000256" key="1">
    <source>
        <dbReference type="SAM" id="MobiDB-lite"/>
    </source>
</evidence>
<feature type="region of interest" description="Disordered" evidence="1">
    <location>
        <begin position="176"/>
        <end position="199"/>
    </location>
</feature>
<proteinExistence type="predicted"/>
<dbReference type="RefSeq" id="XP_002850404.1">
    <property type="nucleotide sequence ID" value="XM_002850358.1"/>
</dbReference>
<evidence type="ECO:0000313" key="3">
    <source>
        <dbReference type="Proteomes" id="UP000002035"/>
    </source>
</evidence>
<evidence type="ECO:0000313" key="2">
    <source>
        <dbReference type="EMBL" id="EEQ27620.1"/>
    </source>
</evidence>
<dbReference type="VEuPathDB" id="FungiDB:MCYG_00508"/>
<feature type="region of interest" description="Disordered" evidence="1">
    <location>
        <begin position="1"/>
        <end position="46"/>
    </location>
</feature>